<evidence type="ECO:0000256" key="1">
    <source>
        <dbReference type="SAM" id="MobiDB-lite"/>
    </source>
</evidence>
<sequence>MDGGKKEQYPPPPVGGVCTPQTIKQNVRALHGSSGVGTPHKQNHQRGRTGSRTLDPLEREELPVV</sequence>
<organism evidence="2 3">
    <name type="scientific">Liparis tanakae</name>
    <name type="common">Tanaka's snailfish</name>
    <dbReference type="NCBI Taxonomy" id="230148"/>
    <lineage>
        <taxon>Eukaryota</taxon>
        <taxon>Metazoa</taxon>
        <taxon>Chordata</taxon>
        <taxon>Craniata</taxon>
        <taxon>Vertebrata</taxon>
        <taxon>Euteleostomi</taxon>
        <taxon>Actinopterygii</taxon>
        <taxon>Neopterygii</taxon>
        <taxon>Teleostei</taxon>
        <taxon>Neoteleostei</taxon>
        <taxon>Acanthomorphata</taxon>
        <taxon>Eupercaria</taxon>
        <taxon>Perciformes</taxon>
        <taxon>Cottioidei</taxon>
        <taxon>Cottales</taxon>
        <taxon>Liparidae</taxon>
        <taxon>Liparis</taxon>
    </lineage>
</organism>
<feature type="compositionally biased region" description="Basic and acidic residues" evidence="1">
    <location>
        <begin position="55"/>
        <end position="65"/>
    </location>
</feature>
<evidence type="ECO:0000313" key="2">
    <source>
        <dbReference type="EMBL" id="TNN27990.1"/>
    </source>
</evidence>
<reference evidence="2 3" key="1">
    <citation type="submission" date="2019-03" db="EMBL/GenBank/DDBJ databases">
        <title>First draft genome of Liparis tanakae, snailfish: a comprehensive survey of snailfish specific genes.</title>
        <authorList>
            <person name="Kim W."/>
            <person name="Song I."/>
            <person name="Jeong J.-H."/>
            <person name="Kim D."/>
            <person name="Kim S."/>
            <person name="Ryu S."/>
            <person name="Song J.Y."/>
            <person name="Lee S.K."/>
        </authorList>
    </citation>
    <scope>NUCLEOTIDE SEQUENCE [LARGE SCALE GENOMIC DNA]</scope>
    <source>
        <tissue evidence="2">Muscle</tissue>
    </source>
</reference>
<comment type="caution">
    <text evidence="2">The sequence shown here is derived from an EMBL/GenBank/DDBJ whole genome shotgun (WGS) entry which is preliminary data.</text>
</comment>
<feature type="region of interest" description="Disordered" evidence="1">
    <location>
        <begin position="27"/>
        <end position="65"/>
    </location>
</feature>
<evidence type="ECO:0000313" key="3">
    <source>
        <dbReference type="Proteomes" id="UP000314294"/>
    </source>
</evidence>
<gene>
    <name evidence="2" type="ORF">EYF80_061861</name>
</gene>
<accession>A0A4Z2EHF3</accession>
<feature type="region of interest" description="Disordered" evidence="1">
    <location>
        <begin position="1"/>
        <end position="20"/>
    </location>
</feature>
<dbReference type="AlphaFoldDB" id="A0A4Z2EHF3"/>
<keyword evidence="3" id="KW-1185">Reference proteome</keyword>
<protein>
    <submittedName>
        <fullName evidence="2">Uncharacterized protein</fullName>
    </submittedName>
</protein>
<dbReference type="Proteomes" id="UP000314294">
    <property type="component" value="Unassembled WGS sequence"/>
</dbReference>
<proteinExistence type="predicted"/>
<name>A0A4Z2EHF3_9TELE</name>
<dbReference type="EMBL" id="SRLO01007443">
    <property type="protein sequence ID" value="TNN27990.1"/>
    <property type="molecule type" value="Genomic_DNA"/>
</dbReference>